<keyword evidence="3" id="KW-1185">Reference proteome</keyword>
<protein>
    <submittedName>
        <fullName evidence="2">GNAT family N-acetyltransferase</fullName>
        <ecNumber evidence="2">2.3.-.-</ecNumber>
    </submittedName>
</protein>
<dbReference type="GO" id="GO:0016746">
    <property type="term" value="F:acyltransferase activity"/>
    <property type="evidence" value="ECO:0007669"/>
    <property type="project" value="UniProtKB-KW"/>
</dbReference>
<dbReference type="InterPro" id="IPR016181">
    <property type="entry name" value="Acyl_CoA_acyltransferase"/>
</dbReference>
<dbReference type="Proteomes" id="UP001597383">
    <property type="component" value="Unassembled WGS sequence"/>
</dbReference>
<keyword evidence="2" id="KW-0012">Acyltransferase</keyword>
<organism evidence="2 3">
    <name type="scientific">Ornithinibacillus salinisoli</name>
    <dbReference type="NCBI Taxonomy" id="1848459"/>
    <lineage>
        <taxon>Bacteria</taxon>
        <taxon>Bacillati</taxon>
        <taxon>Bacillota</taxon>
        <taxon>Bacilli</taxon>
        <taxon>Bacillales</taxon>
        <taxon>Bacillaceae</taxon>
        <taxon>Ornithinibacillus</taxon>
    </lineage>
</organism>
<dbReference type="RefSeq" id="WP_377554950.1">
    <property type="nucleotide sequence ID" value="NZ_JBHUHQ010000002.1"/>
</dbReference>
<dbReference type="EMBL" id="JBHUHQ010000002">
    <property type="protein sequence ID" value="MFD2042948.1"/>
    <property type="molecule type" value="Genomic_DNA"/>
</dbReference>
<evidence type="ECO:0000259" key="1">
    <source>
        <dbReference type="PROSITE" id="PS51186"/>
    </source>
</evidence>
<dbReference type="Gene3D" id="3.40.630.30">
    <property type="match status" value="1"/>
</dbReference>
<dbReference type="CDD" id="cd04301">
    <property type="entry name" value="NAT_SF"/>
    <property type="match status" value="1"/>
</dbReference>
<evidence type="ECO:0000313" key="3">
    <source>
        <dbReference type="Proteomes" id="UP001597383"/>
    </source>
</evidence>
<sequence>MTNAFKAIMANEQNMFFVVKDNKESVGYVWAEVRNYKENAFRKGYQAVFVHQICVNQTDRKNGYGSKLMERVYQIAENNNIDIIELDYWIGNDVMERFCTKHAFKKHREFVFKRMDWSASK</sequence>
<dbReference type="PROSITE" id="PS51186">
    <property type="entry name" value="GNAT"/>
    <property type="match status" value="1"/>
</dbReference>
<feature type="domain" description="N-acetyltransferase" evidence="1">
    <location>
        <begin position="1"/>
        <end position="120"/>
    </location>
</feature>
<dbReference type="Pfam" id="PF00583">
    <property type="entry name" value="Acetyltransf_1"/>
    <property type="match status" value="1"/>
</dbReference>
<name>A0ABW4VTT3_9BACI</name>
<dbReference type="EC" id="2.3.-.-" evidence="2"/>
<proteinExistence type="predicted"/>
<comment type="caution">
    <text evidence="2">The sequence shown here is derived from an EMBL/GenBank/DDBJ whole genome shotgun (WGS) entry which is preliminary data.</text>
</comment>
<dbReference type="SUPFAM" id="SSF55729">
    <property type="entry name" value="Acyl-CoA N-acyltransferases (Nat)"/>
    <property type="match status" value="1"/>
</dbReference>
<reference evidence="3" key="1">
    <citation type="journal article" date="2019" name="Int. J. Syst. Evol. Microbiol.">
        <title>The Global Catalogue of Microorganisms (GCM) 10K type strain sequencing project: providing services to taxonomists for standard genome sequencing and annotation.</title>
        <authorList>
            <consortium name="The Broad Institute Genomics Platform"/>
            <consortium name="The Broad Institute Genome Sequencing Center for Infectious Disease"/>
            <person name="Wu L."/>
            <person name="Ma J."/>
        </authorList>
    </citation>
    <scope>NUCLEOTIDE SEQUENCE [LARGE SCALE GENOMIC DNA]</scope>
    <source>
        <strain evidence="3">R28</strain>
    </source>
</reference>
<gene>
    <name evidence="2" type="ORF">ACFSJF_01315</name>
</gene>
<evidence type="ECO:0000313" key="2">
    <source>
        <dbReference type="EMBL" id="MFD2042948.1"/>
    </source>
</evidence>
<accession>A0ABW4VTT3</accession>
<dbReference type="InterPro" id="IPR000182">
    <property type="entry name" value="GNAT_dom"/>
</dbReference>
<keyword evidence="2" id="KW-0808">Transferase</keyword>